<protein>
    <submittedName>
        <fullName evidence="1">Uncharacterized protein</fullName>
    </submittedName>
</protein>
<dbReference type="InParanoid" id="A0A0V1AT04"/>
<reference evidence="1 2" key="1">
    <citation type="submission" date="2015-01" db="EMBL/GenBank/DDBJ databases">
        <title>Evolution of Trichinella species and genotypes.</title>
        <authorList>
            <person name="Korhonen P.K."/>
            <person name="Edoardo P."/>
            <person name="Giuseppe L.R."/>
            <person name="Gasser R.B."/>
        </authorList>
    </citation>
    <scope>NUCLEOTIDE SEQUENCE [LARGE SCALE GENOMIC DNA]</scope>
    <source>
        <strain evidence="1">ISS3</strain>
    </source>
</reference>
<comment type="caution">
    <text evidence="1">The sequence shown here is derived from an EMBL/GenBank/DDBJ whole genome shotgun (WGS) entry which is preliminary data.</text>
</comment>
<dbReference type="EMBL" id="JYDH01000228">
    <property type="protein sequence ID" value="KRY27927.1"/>
    <property type="molecule type" value="Genomic_DNA"/>
</dbReference>
<gene>
    <name evidence="1" type="ORF">T01_7397</name>
</gene>
<dbReference type="AlphaFoldDB" id="A0A0V1AT04"/>
<accession>A0A0V1AT04</accession>
<sequence length="64" mass="7662">MFKFTIAFTIQTVLEAIVKLKFQKELFISQFFYWSKSFANVEPDYQLSTLFIPIAFAYSLKERH</sequence>
<organism evidence="1 2">
    <name type="scientific">Trichinella spiralis</name>
    <name type="common">Trichina worm</name>
    <dbReference type="NCBI Taxonomy" id="6334"/>
    <lineage>
        <taxon>Eukaryota</taxon>
        <taxon>Metazoa</taxon>
        <taxon>Ecdysozoa</taxon>
        <taxon>Nematoda</taxon>
        <taxon>Enoplea</taxon>
        <taxon>Dorylaimia</taxon>
        <taxon>Trichinellida</taxon>
        <taxon>Trichinellidae</taxon>
        <taxon>Trichinella</taxon>
    </lineage>
</organism>
<evidence type="ECO:0000313" key="1">
    <source>
        <dbReference type="EMBL" id="KRY27927.1"/>
    </source>
</evidence>
<keyword evidence="2" id="KW-1185">Reference proteome</keyword>
<proteinExistence type="predicted"/>
<name>A0A0V1AT04_TRISP</name>
<evidence type="ECO:0000313" key="2">
    <source>
        <dbReference type="Proteomes" id="UP000054776"/>
    </source>
</evidence>
<dbReference type="Proteomes" id="UP000054776">
    <property type="component" value="Unassembled WGS sequence"/>
</dbReference>